<proteinExistence type="predicted"/>
<feature type="non-terminal residue" evidence="2">
    <location>
        <position position="349"/>
    </location>
</feature>
<sequence>MIERRVKSLSTALIVHLLILVLMACWIFPQSFERDFQTNTLHFAWADDVNEEQLLTLATRVELSFDDAEQSGFEKGLLDEQLVEVDFEQSQNRDRIEDFSPSFGDDLSLESAELLAESDVDYLEEMRRIDVEDVVRAASGTDELREARGYDSISQIVSNSIDRELELGDTLVVWLLDASISLVPDRVNLGHRMAEYYQRVDSFNTHKNDYTRASTLFSAVAAYGQGLREIVPPQRYGAKACNAMLRIPVDSSGLENVMMAVQKVAYHYRVRERRRERILFVVLTDESGDDTLLVEPTVQLCRRARIAVHVIGPTAVFGAERGSQLWHTGGKAFYIPVKRGPESALPERP</sequence>
<name>M5U5Z5_9BACT</name>
<gene>
    <name evidence="2" type="ORF">RSSM_01652</name>
</gene>
<accession>M5U5Z5</accession>
<evidence type="ECO:0000256" key="1">
    <source>
        <dbReference type="SAM" id="Phobius"/>
    </source>
</evidence>
<keyword evidence="1" id="KW-1133">Transmembrane helix</keyword>
<keyword evidence="1" id="KW-0472">Membrane</keyword>
<protein>
    <submittedName>
        <fullName evidence="2">Uncharacterized protein</fullName>
    </submittedName>
</protein>
<dbReference type="PROSITE" id="PS51257">
    <property type="entry name" value="PROKAR_LIPOPROTEIN"/>
    <property type="match status" value="1"/>
</dbReference>
<reference evidence="2 3" key="1">
    <citation type="journal article" date="2013" name="Mar. Genomics">
        <title>Expression of sulfatases in Rhodopirellula baltica and the diversity of sulfatases in the genus Rhodopirellula.</title>
        <authorList>
            <person name="Wegner C.E."/>
            <person name="Richter-Heitmann T."/>
            <person name="Klindworth A."/>
            <person name="Klockow C."/>
            <person name="Richter M."/>
            <person name="Achstetter T."/>
            <person name="Glockner F.O."/>
            <person name="Harder J."/>
        </authorList>
    </citation>
    <scope>NUCLEOTIDE SEQUENCE [LARGE SCALE GENOMIC DNA]</scope>
    <source>
        <strain evidence="2 3">SM41</strain>
    </source>
</reference>
<evidence type="ECO:0000313" key="3">
    <source>
        <dbReference type="Proteomes" id="UP000011885"/>
    </source>
</evidence>
<dbReference type="InterPro" id="IPR036465">
    <property type="entry name" value="vWFA_dom_sf"/>
</dbReference>
<comment type="caution">
    <text evidence="2">The sequence shown here is derived from an EMBL/GenBank/DDBJ whole genome shotgun (WGS) entry which is preliminary data.</text>
</comment>
<dbReference type="Proteomes" id="UP000011885">
    <property type="component" value="Unassembled WGS sequence"/>
</dbReference>
<keyword evidence="1" id="KW-0812">Transmembrane</keyword>
<organism evidence="2 3">
    <name type="scientific">Rhodopirellula sallentina SM41</name>
    <dbReference type="NCBI Taxonomy" id="1263870"/>
    <lineage>
        <taxon>Bacteria</taxon>
        <taxon>Pseudomonadati</taxon>
        <taxon>Planctomycetota</taxon>
        <taxon>Planctomycetia</taxon>
        <taxon>Pirellulales</taxon>
        <taxon>Pirellulaceae</taxon>
        <taxon>Rhodopirellula</taxon>
    </lineage>
</organism>
<feature type="transmembrane region" description="Helical" evidence="1">
    <location>
        <begin position="12"/>
        <end position="29"/>
    </location>
</feature>
<dbReference type="SUPFAM" id="SSF53300">
    <property type="entry name" value="vWA-like"/>
    <property type="match status" value="1"/>
</dbReference>
<evidence type="ECO:0000313" key="2">
    <source>
        <dbReference type="EMBL" id="EMI56882.1"/>
    </source>
</evidence>
<keyword evidence="3" id="KW-1185">Reference proteome</keyword>
<dbReference type="EMBL" id="ANOH01000118">
    <property type="protein sequence ID" value="EMI56882.1"/>
    <property type="molecule type" value="Genomic_DNA"/>
</dbReference>
<dbReference type="AlphaFoldDB" id="M5U5Z5"/>